<gene>
    <name evidence="12" type="primary">ZN266</name>
</gene>
<reference evidence="12" key="1">
    <citation type="submission" date="2014-12" db="EMBL/GenBank/DDBJ databases">
        <title>Parallel Evolution in Life History Adaptation Evident in the Tissue-Specific Poeciliopsis prolifica transcriptome.</title>
        <authorList>
            <person name="Jue N.K."/>
            <person name="Foley R.J."/>
            <person name="Obergfell C."/>
            <person name="Reznick D.N."/>
            <person name="O'Neill R.J."/>
            <person name="O'Neill M.J."/>
        </authorList>
    </citation>
    <scope>NUCLEOTIDE SEQUENCE</scope>
</reference>
<dbReference type="GO" id="GO:0000978">
    <property type="term" value="F:RNA polymerase II cis-regulatory region sequence-specific DNA binding"/>
    <property type="evidence" value="ECO:0007669"/>
    <property type="project" value="TreeGrafter"/>
</dbReference>
<proteinExistence type="inferred from homology"/>
<keyword evidence="7" id="KW-0238">DNA-binding</keyword>
<feature type="domain" description="C2H2-type" evidence="11">
    <location>
        <begin position="113"/>
        <end position="140"/>
    </location>
</feature>
<dbReference type="GO" id="GO:0005634">
    <property type="term" value="C:nucleus"/>
    <property type="evidence" value="ECO:0007669"/>
    <property type="project" value="UniProtKB-SubCell"/>
</dbReference>
<dbReference type="FunFam" id="3.30.160.60:FF:000065">
    <property type="entry name" value="B-cell CLL/lymphoma 6, member B"/>
    <property type="match status" value="1"/>
</dbReference>
<dbReference type="AlphaFoldDB" id="A0A0S7EUZ1"/>
<evidence type="ECO:0000256" key="1">
    <source>
        <dbReference type="ARBA" id="ARBA00004123"/>
    </source>
</evidence>
<comment type="similarity">
    <text evidence="2">Belongs to the krueppel C2H2-type zinc-finger protein family.</text>
</comment>
<dbReference type="SMART" id="SM00355">
    <property type="entry name" value="ZnF_C2H2"/>
    <property type="match status" value="2"/>
</dbReference>
<evidence type="ECO:0000256" key="8">
    <source>
        <dbReference type="ARBA" id="ARBA00023242"/>
    </source>
</evidence>
<dbReference type="GO" id="GO:0008270">
    <property type="term" value="F:zinc ion binding"/>
    <property type="evidence" value="ECO:0007669"/>
    <property type="project" value="UniProtKB-KW"/>
</dbReference>
<organism evidence="12">
    <name type="scientific">Poeciliopsis prolifica</name>
    <name type="common">blackstripe livebearer</name>
    <dbReference type="NCBI Taxonomy" id="188132"/>
    <lineage>
        <taxon>Eukaryota</taxon>
        <taxon>Metazoa</taxon>
        <taxon>Chordata</taxon>
        <taxon>Craniata</taxon>
        <taxon>Vertebrata</taxon>
        <taxon>Euteleostomi</taxon>
        <taxon>Actinopterygii</taxon>
        <taxon>Neopterygii</taxon>
        <taxon>Teleostei</taxon>
        <taxon>Neoteleostei</taxon>
        <taxon>Acanthomorphata</taxon>
        <taxon>Ovalentaria</taxon>
        <taxon>Atherinomorphae</taxon>
        <taxon>Cyprinodontiformes</taxon>
        <taxon>Poeciliidae</taxon>
        <taxon>Poeciliinae</taxon>
        <taxon>Poeciliopsis</taxon>
    </lineage>
</organism>
<dbReference type="PANTHER" id="PTHR23235:SF120">
    <property type="entry name" value="KRUPPEL-LIKE FACTOR 15"/>
    <property type="match status" value="1"/>
</dbReference>
<feature type="compositionally biased region" description="Basic and acidic residues" evidence="10">
    <location>
        <begin position="62"/>
        <end position="74"/>
    </location>
</feature>
<dbReference type="EMBL" id="GBYX01475047">
    <property type="protein sequence ID" value="JAO06626.1"/>
    <property type="molecule type" value="Transcribed_RNA"/>
</dbReference>
<evidence type="ECO:0000256" key="3">
    <source>
        <dbReference type="ARBA" id="ARBA00022723"/>
    </source>
</evidence>
<dbReference type="SUPFAM" id="SSF57667">
    <property type="entry name" value="beta-beta-alpha zinc fingers"/>
    <property type="match status" value="1"/>
</dbReference>
<keyword evidence="6" id="KW-0862">Zinc</keyword>
<feature type="region of interest" description="Disordered" evidence="10">
    <location>
        <begin position="1"/>
        <end position="22"/>
    </location>
</feature>
<feature type="compositionally biased region" description="Basic and acidic residues" evidence="10">
    <location>
        <begin position="12"/>
        <end position="22"/>
    </location>
</feature>
<accession>A0A0S7EUZ1</accession>
<dbReference type="GO" id="GO:0000981">
    <property type="term" value="F:DNA-binding transcription factor activity, RNA polymerase II-specific"/>
    <property type="evidence" value="ECO:0007669"/>
    <property type="project" value="TreeGrafter"/>
</dbReference>
<keyword evidence="4" id="KW-0677">Repeat</keyword>
<keyword evidence="5 9" id="KW-0863">Zinc-finger</keyword>
<evidence type="ECO:0000256" key="5">
    <source>
        <dbReference type="ARBA" id="ARBA00022771"/>
    </source>
</evidence>
<dbReference type="Pfam" id="PF00096">
    <property type="entry name" value="zf-C2H2"/>
    <property type="match status" value="2"/>
</dbReference>
<name>A0A0S7EUZ1_9TELE</name>
<comment type="subcellular location">
    <subcellularLocation>
        <location evidence="1">Nucleus</location>
    </subcellularLocation>
</comment>
<evidence type="ECO:0000256" key="10">
    <source>
        <dbReference type="SAM" id="MobiDB-lite"/>
    </source>
</evidence>
<evidence type="ECO:0000259" key="11">
    <source>
        <dbReference type="PROSITE" id="PS50157"/>
    </source>
</evidence>
<evidence type="ECO:0000256" key="7">
    <source>
        <dbReference type="ARBA" id="ARBA00023125"/>
    </source>
</evidence>
<feature type="region of interest" description="Disordered" evidence="10">
    <location>
        <begin position="62"/>
        <end position="106"/>
    </location>
</feature>
<dbReference type="FunFam" id="3.30.160.60:FF:000555">
    <property type="entry name" value="Zinc finger protein 1 homolog"/>
    <property type="match status" value="1"/>
</dbReference>
<keyword evidence="8" id="KW-0539">Nucleus</keyword>
<evidence type="ECO:0000256" key="6">
    <source>
        <dbReference type="ARBA" id="ARBA00022833"/>
    </source>
</evidence>
<dbReference type="PROSITE" id="PS50157">
    <property type="entry name" value="ZINC_FINGER_C2H2_2"/>
    <property type="match status" value="2"/>
</dbReference>
<dbReference type="PROSITE" id="PS00028">
    <property type="entry name" value="ZINC_FINGER_C2H2_1"/>
    <property type="match status" value="2"/>
</dbReference>
<evidence type="ECO:0000256" key="9">
    <source>
        <dbReference type="PROSITE-ProRule" id="PRU00042"/>
    </source>
</evidence>
<dbReference type="Gene3D" id="3.30.160.60">
    <property type="entry name" value="Classic Zinc Finger"/>
    <property type="match status" value="2"/>
</dbReference>
<feature type="non-terminal residue" evidence="12">
    <location>
        <position position="1"/>
    </location>
</feature>
<evidence type="ECO:0000313" key="12">
    <source>
        <dbReference type="EMBL" id="JAO06626.1"/>
    </source>
</evidence>
<dbReference type="PANTHER" id="PTHR23235">
    <property type="entry name" value="KRUEPPEL-LIKE TRANSCRIPTION FACTOR"/>
    <property type="match status" value="1"/>
</dbReference>
<keyword evidence="3" id="KW-0479">Metal-binding</keyword>
<dbReference type="InterPro" id="IPR036236">
    <property type="entry name" value="Znf_C2H2_sf"/>
</dbReference>
<evidence type="ECO:0000256" key="4">
    <source>
        <dbReference type="ARBA" id="ARBA00022737"/>
    </source>
</evidence>
<feature type="domain" description="C2H2-type" evidence="11">
    <location>
        <begin position="141"/>
        <end position="168"/>
    </location>
</feature>
<dbReference type="InterPro" id="IPR013087">
    <property type="entry name" value="Znf_C2H2_type"/>
</dbReference>
<feature type="non-terminal residue" evidence="12">
    <location>
        <position position="170"/>
    </location>
</feature>
<protein>
    <submittedName>
        <fullName evidence="12">ZN266</fullName>
    </submittedName>
</protein>
<sequence>QETDAEPDPPTTEEHQPVKEEQIELSVCNKVVKQEAETFTVPPSEVLLHREPELHVIEAKEELESEGIKEKQEDLSSSPDEDQHLLKQEIDEDQNQILSTSSTEADDLSETLHICKVCKKSFESSSQLADHTRSHSGEKPFQCLSCGKAFTKQNNLAVHIRTHTGEKPFS</sequence>
<evidence type="ECO:0000256" key="2">
    <source>
        <dbReference type="ARBA" id="ARBA00006991"/>
    </source>
</evidence>